<proteinExistence type="inferred from homology"/>
<evidence type="ECO:0000256" key="4">
    <source>
        <dbReference type="ARBA" id="ARBA00060634"/>
    </source>
</evidence>
<gene>
    <name evidence="6" type="ORF">ENO59_01255</name>
</gene>
<evidence type="ECO:0000256" key="2">
    <source>
        <dbReference type="ARBA" id="ARBA00052718"/>
    </source>
</evidence>
<protein>
    <recommendedName>
        <fullName evidence="5">gamma-glutamyl-gamma-aminobutyrate hydrolase</fullName>
        <ecNumber evidence="5">3.5.1.94</ecNumber>
    </recommendedName>
</protein>
<reference evidence="6" key="1">
    <citation type="journal article" date="2020" name="mSystems">
        <title>Genome- and Community-Level Interaction Insights into Carbon Utilization and Element Cycling Functions of Hydrothermarchaeota in Hydrothermal Sediment.</title>
        <authorList>
            <person name="Zhou Z."/>
            <person name="Liu Y."/>
            <person name="Xu W."/>
            <person name="Pan J."/>
            <person name="Luo Z.H."/>
            <person name="Li M."/>
        </authorList>
    </citation>
    <scope>NUCLEOTIDE SEQUENCE [LARGE SCALE GENOMIC DNA]</scope>
    <source>
        <strain evidence="6">SpSt-143</strain>
    </source>
</reference>
<dbReference type="GO" id="GO:0033969">
    <property type="term" value="F:gamma-glutamyl-gamma-aminobutyrate hydrolase activity"/>
    <property type="evidence" value="ECO:0007669"/>
    <property type="project" value="UniProtKB-EC"/>
</dbReference>
<dbReference type="InterPro" id="IPR029062">
    <property type="entry name" value="Class_I_gatase-like"/>
</dbReference>
<dbReference type="PANTHER" id="PTHR43235:SF1">
    <property type="entry name" value="GLUTAMINE AMIDOTRANSFERASE PB2B2.05-RELATED"/>
    <property type="match status" value="1"/>
</dbReference>
<dbReference type="SUPFAM" id="SSF52317">
    <property type="entry name" value="Class I glutamine amidotransferase-like"/>
    <property type="match status" value="1"/>
</dbReference>
<comment type="similarity">
    <text evidence="1">Belongs to the peptidase C26 family.</text>
</comment>
<evidence type="ECO:0000256" key="1">
    <source>
        <dbReference type="ARBA" id="ARBA00011083"/>
    </source>
</evidence>
<dbReference type="AlphaFoldDB" id="A0A7V2AYT4"/>
<comment type="catalytic activity">
    <reaction evidence="2">
        <text>4-(gamma-L-glutamylamino)butanoate + H2O = 4-aminobutanoate + L-glutamate</text>
        <dbReference type="Rhea" id="RHEA:19737"/>
        <dbReference type="ChEBI" id="CHEBI:15377"/>
        <dbReference type="ChEBI" id="CHEBI:29985"/>
        <dbReference type="ChEBI" id="CHEBI:58800"/>
        <dbReference type="ChEBI" id="CHEBI:59888"/>
        <dbReference type="EC" id="3.5.1.94"/>
    </reaction>
</comment>
<dbReference type="PANTHER" id="PTHR43235">
    <property type="entry name" value="GLUTAMINE AMIDOTRANSFERASE PB2B2.05-RELATED"/>
    <property type="match status" value="1"/>
</dbReference>
<dbReference type="GO" id="GO:0005829">
    <property type="term" value="C:cytosol"/>
    <property type="evidence" value="ECO:0007669"/>
    <property type="project" value="TreeGrafter"/>
</dbReference>
<dbReference type="Pfam" id="PF07722">
    <property type="entry name" value="Peptidase_C26"/>
    <property type="match status" value="1"/>
</dbReference>
<sequence length="239" mass="26044">MKPRIFVPIALTEEKLHFRLRRAYLDCIIAAGGLPVVVPVTLSLEDLRTLFEQVDGVLLTGGADVDPVHYGQVPHPATYGIDPDRDRTELALVRWAVTADKPLLGLCRGLQVLNVALGGTLIQDIPSQCPHALPHDGEALGQPRTALLHEVTVQPNSRLAALLKQQRLAVNSLHHQAIDQLAPTLVATAHADDGLIEAVEVPTCRFVLGVQWHPEELAPTRPDMHQLFAAFVEACRLGL</sequence>
<dbReference type="Gene3D" id="3.40.50.880">
    <property type="match status" value="1"/>
</dbReference>
<name>A0A7V2AYT4_RHOMR</name>
<keyword evidence="6" id="KW-0378">Hydrolase</keyword>
<dbReference type="InterPro" id="IPR044668">
    <property type="entry name" value="PuuD-like"/>
</dbReference>
<comment type="function">
    <text evidence="3">Involved in the breakdown of putrescine via hydrolysis of the gamma-glutamyl linkage of gamma-glutamyl-gamma-aminobutyrate.</text>
</comment>
<dbReference type="EC" id="3.5.1.94" evidence="5"/>
<evidence type="ECO:0000256" key="3">
    <source>
        <dbReference type="ARBA" id="ARBA00055068"/>
    </source>
</evidence>
<evidence type="ECO:0000256" key="5">
    <source>
        <dbReference type="ARBA" id="ARBA00066788"/>
    </source>
</evidence>
<comment type="pathway">
    <text evidence="4">Amine and polyamine degradation; putrescine degradation; 4-aminobutanoate from putrescine: step 4/4.</text>
</comment>
<dbReference type="EMBL" id="DSGB01000002">
    <property type="protein sequence ID" value="HER95141.1"/>
    <property type="molecule type" value="Genomic_DNA"/>
</dbReference>
<dbReference type="CDD" id="cd01745">
    <property type="entry name" value="GATase1_2"/>
    <property type="match status" value="1"/>
</dbReference>
<dbReference type="InterPro" id="IPR011697">
    <property type="entry name" value="Peptidase_C26"/>
</dbReference>
<comment type="caution">
    <text evidence="6">The sequence shown here is derived from an EMBL/GenBank/DDBJ whole genome shotgun (WGS) entry which is preliminary data.</text>
</comment>
<evidence type="ECO:0000313" key="6">
    <source>
        <dbReference type="EMBL" id="HER95141.1"/>
    </source>
</evidence>
<organism evidence="6">
    <name type="scientific">Rhodothermus marinus</name>
    <name type="common">Rhodothermus obamensis</name>
    <dbReference type="NCBI Taxonomy" id="29549"/>
    <lineage>
        <taxon>Bacteria</taxon>
        <taxon>Pseudomonadati</taxon>
        <taxon>Rhodothermota</taxon>
        <taxon>Rhodothermia</taxon>
        <taxon>Rhodothermales</taxon>
        <taxon>Rhodothermaceae</taxon>
        <taxon>Rhodothermus</taxon>
    </lineage>
</organism>
<dbReference type="FunFam" id="3.40.50.880:FF:000030">
    <property type="entry name" value="Gamma-glutamyl-gamma-aminobutyrate hydrolase PuuD"/>
    <property type="match status" value="1"/>
</dbReference>
<dbReference type="GO" id="GO:0006598">
    <property type="term" value="P:polyamine catabolic process"/>
    <property type="evidence" value="ECO:0007669"/>
    <property type="project" value="TreeGrafter"/>
</dbReference>
<accession>A0A7V2AYT4</accession>
<dbReference type="PROSITE" id="PS51273">
    <property type="entry name" value="GATASE_TYPE_1"/>
    <property type="match status" value="1"/>
</dbReference>